<organism evidence="1 2">
    <name type="scientific">Citrus x changshan-huyou</name>
    <dbReference type="NCBI Taxonomy" id="2935761"/>
    <lineage>
        <taxon>Eukaryota</taxon>
        <taxon>Viridiplantae</taxon>
        <taxon>Streptophyta</taxon>
        <taxon>Embryophyta</taxon>
        <taxon>Tracheophyta</taxon>
        <taxon>Spermatophyta</taxon>
        <taxon>Magnoliopsida</taxon>
        <taxon>eudicotyledons</taxon>
        <taxon>Gunneridae</taxon>
        <taxon>Pentapetalae</taxon>
        <taxon>rosids</taxon>
        <taxon>malvids</taxon>
        <taxon>Sapindales</taxon>
        <taxon>Rutaceae</taxon>
        <taxon>Aurantioideae</taxon>
        <taxon>Citrus</taxon>
    </lineage>
</organism>
<evidence type="ECO:0000313" key="1">
    <source>
        <dbReference type="EMBL" id="KAK9198896.1"/>
    </source>
</evidence>
<gene>
    <name evidence="1" type="ORF">WN944_014082</name>
</gene>
<proteinExistence type="predicted"/>
<protein>
    <submittedName>
        <fullName evidence="1">Uncharacterized protein</fullName>
    </submittedName>
</protein>
<reference evidence="1 2" key="1">
    <citation type="submission" date="2024-05" db="EMBL/GenBank/DDBJ databases">
        <title>Haplotype-resolved chromosome-level genome assembly of Huyou (Citrus changshanensis).</title>
        <authorList>
            <person name="Miao C."/>
            <person name="Chen W."/>
            <person name="Wu Y."/>
            <person name="Wang L."/>
            <person name="Zhao S."/>
            <person name="Grierson D."/>
            <person name="Xu C."/>
            <person name="Chen K."/>
        </authorList>
    </citation>
    <scope>NUCLEOTIDE SEQUENCE [LARGE SCALE GENOMIC DNA]</scope>
    <source>
        <strain evidence="1">01-14</strain>
        <tissue evidence="1">Leaf</tissue>
    </source>
</reference>
<sequence>MVPVLCFSSAKLIAEANFLNLYSTSCHLLLFLLKILTSNQYLCRDGLLQTYTRTAYQQLRKKSTVTVCTKVMMNIITVFD</sequence>
<dbReference type="AlphaFoldDB" id="A0AAP0M997"/>
<name>A0AAP0M997_9ROSI</name>
<keyword evidence="2" id="KW-1185">Reference proteome</keyword>
<accession>A0AAP0M997</accession>
<comment type="caution">
    <text evidence="1">The sequence shown here is derived from an EMBL/GenBank/DDBJ whole genome shotgun (WGS) entry which is preliminary data.</text>
</comment>
<evidence type="ECO:0000313" key="2">
    <source>
        <dbReference type="Proteomes" id="UP001428341"/>
    </source>
</evidence>
<dbReference type="EMBL" id="JBCGBO010000005">
    <property type="protein sequence ID" value="KAK9198896.1"/>
    <property type="molecule type" value="Genomic_DNA"/>
</dbReference>
<dbReference type="Proteomes" id="UP001428341">
    <property type="component" value="Unassembled WGS sequence"/>
</dbReference>